<name>A0A061HJN1_BLUGR</name>
<dbReference type="AlphaFoldDB" id="A0A061HJN1"/>
<evidence type="ECO:0000313" key="2">
    <source>
        <dbReference type="EMBL" id="EPQ66741.1"/>
    </source>
</evidence>
<evidence type="ECO:0000313" key="4">
    <source>
        <dbReference type="Proteomes" id="UP000053110"/>
    </source>
</evidence>
<feature type="compositionally biased region" description="Low complexity" evidence="1">
    <location>
        <begin position="288"/>
        <end position="300"/>
    </location>
</feature>
<feature type="region of interest" description="Disordered" evidence="1">
    <location>
        <begin position="196"/>
        <end position="402"/>
    </location>
</feature>
<accession>A0A061HJN1</accession>
<dbReference type="EMBL" id="KE374988">
    <property type="protein sequence ID" value="EPQ66741.1"/>
    <property type="molecule type" value="Genomic_DNA"/>
</dbReference>
<dbReference type="OrthoDB" id="5401193at2759"/>
<dbReference type="Proteomes" id="UP000053110">
    <property type="component" value="Unassembled WGS sequence"/>
</dbReference>
<feature type="compositionally biased region" description="Low complexity" evidence="1">
    <location>
        <begin position="364"/>
        <end position="379"/>
    </location>
</feature>
<dbReference type="EMBL" id="UIGY01000015">
    <property type="protein sequence ID" value="SUZ08247.1"/>
    <property type="molecule type" value="Genomic_DNA"/>
</dbReference>
<proteinExistence type="predicted"/>
<sequence>MSYYDNQQWTSSGPQVWEQQTPPARSGASSAVPREDSNAFATQIEEVDRAVDNLVKSGKMFNTSGRRESMPVVGCLPRAYIEPSLDPRMGGGPPRHHSISEFGDNRSFSASNLQNFYASQRHQPSRGTNEAEQVMQAKRRMAAQRERELRNYHQEQQYNRSVTAEITTFTSKADRNISPSAGMKDEDRIELINRQRSTIYTDGPSFASDGGFEEAAGRSQCNTQPGNGLRGHSPRAYEQIKTHAMSENGQSQGEPKLVNTQVSGQQKSRANSVSSPSHAPGSYSIFDSNNQQSNRTSTSSPVESPRPGGKQSSSSGVAPIGTRPSGQTMNATHGKRSTTPLPSPLSYGFAANEAPQGELEAQHGNANSNQNGQGQQELGLGWGKSSVWGNKSSLGVQAPVWG</sequence>
<reference evidence="4" key="1">
    <citation type="journal article" date="2013" name="Nat. Genet.">
        <title>The wheat powdery mildew genome shows the unique evolution of an obligate biotroph.</title>
        <authorList>
            <person name="Wicker T."/>
            <person name="Oberhaensli S."/>
            <person name="Parlange F."/>
            <person name="Buchmann J.P."/>
            <person name="Shatalina M."/>
            <person name="Roffler S."/>
            <person name="Ben-David R."/>
            <person name="Dolezel J."/>
            <person name="Simkova H."/>
            <person name="Schulze-Lefert P."/>
            <person name="Spanu P.D."/>
            <person name="Bruggmann R."/>
            <person name="Amselem J."/>
            <person name="Quesneville H."/>
            <person name="Ver Loren van Themaat E."/>
            <person name="Paape T."/>
            <person name="Shimizu K.K."/>
            <person name="Keller B."/>
        </authorList>
    </citation>
    <scope>NUCLEOTIDE SEQUENCE [LARGE SCALE GENOMIC DNA]</scope>
    <source>
        <strain evidence="4">96224</strain>
    </source>
</reference>
<protein>
    <submittedName>
        <fullName evidence="3">Bgt-2485</fullName>
    </submittedName>
</protein>
<gene>
    <name evidence="2" type="ORF">BGT96224_2485</name>
    <name evidence="3" type="ORF">BGT96224V2_LOCUS1416</name>
</gene>
<organism evidence="3">
    <name type="scientific">Blumeria graminis f. sp. tritici 96224</name>
    <dbReference type="NCBI Taxonomy" id="1268274"/>
    <lineage>
        <taxon>Eukaryota</taxon>
        <taxon>Fungi</taxon>
        <taxon>Dikarya</taxon>
        <taxon>Ascomycota</taxon>
        <taxon>Pezizomycotina</taxon>
        <taxon>Leotiomycetes</taxon>
        <taxon>Erysiphales</taxon>
        <taxon>Erysiphaceae</taxon>
        <taxon>Blumeria</taxon>
    </lineage>
</organism>
<evidence type="ECO:0000256" key="1">
    <source>
        <dbReference type="SAM" id="MobiDB-lite"/>
    </source>
</evidence>
<reference evidence="2" key="2">
    <citation type="submission" date="2013-01" db="EMBL/GenBank/DDBJ databases">
        <title>The wheat powdery mildew genome reveals unique evolution of an obligate biotroph.</title>
        <authorList>
            <person name="Oberhaensli S."/>
            <person name="Wicker T."/>
            <person name="Keller B."/>
        </authorList>
    </citation>
    <scope>NUCLEOTIDE SEQUENCE</scope>
    <source>
        <strain evidence="2">96224</strain>
    </source>
</reference>
<evidence type="ECO:0000313" key="3">
    <source>
        <dbReference type="EMBL" id="SUZ08247.1"/>
    </source>
</evidence>
<dbReference type="HOGENOM" id="CLU_035426_1_0_1"/>
<feature type="compositionally biased region" description="Polar residues" evidence="1">
    <location>
        <begin position="1"/>
        <end position="29"/>
    </location>
</feature>
<reference evidence="3" key="3">
    <citation type="submission" date="2018-07" db="EMBL/GenBank/DDBJ databases">
        <authorList>
            <person name="Quirk P.G."/>
            <person name="Krulwich T.A."/>
        </authorList>
    </citation>
    <scope>NUCLEOTIDE SEQUENCE</scope>
    <source>
        <strain evidence="3">96224</strain>
    </source>
</reference>
<feature type="region of interest" description="Disordered" evidence="1">
    <location>
        <begin position="1"/>
        <end position="37"/>
    </location>
</feature>
<feature type="compositionally biased region" description="Polar residues" evidence="1">
    <location>
        <begin position="245"/>
        <end position="277"/>
    </location>
</feature>